<dbReference type="Proteomes" id="UP000038009">
    <property type="component" value="Unassembled WGS sequence"/>
</dbReference>
<gene>
    <name evidence="1" type="ORF">ABL78_0014</name>
</gene>
<accession>A0A0N1I2G9</accession>
<dbReference type="OMA" id="TCSPVYG"/>
<protein>
    <submittedName>
        <fullName evidence="1">Uncharacterized protein</fullName>
    </submittedName>
</protein>
<reference evidence="1 2" key="1">
    <citation type="journal article" date="2015" name="PLoS Pathog.">
        <title>Leptomonas seymouri: Adaptations to the Dixenous Life Cycle Analyzed by Genome Sequencing, Transcriptome Profiling and Co-infection with Leishmania donovani.</title>
        <authorList>
            <person name="Kraeva N."/>
            <person name="Butenko A."/>
            <person name="Hlavacova J."/>
            <person name="Kostygov A."/>
            <person name="Myskova J."/>
            <person name="Grybchuk D."/>
            <person name="Lestinova T."/>
            <person name="Votypka J."/>
            <person name="Volf P."/>
            <person name="Opperdoes F."/>
            <person name="Flegontov P."/>
            <person name="Lukes J."/>
            <person name="Yurchenko V."/>
        </authorList>
    </citation>
    <scope>NUCLEOTIDE SEQUENCE [LARGE SCALE GENOMIC DNA]</scope>
    <source>
        <strain evidence="1 2">ATCC 30220</strain>
    </source>
</reference>
<dbReference type="VEuPathDB" id="TriTrypDB:Lsey_0001_0140"/>
<sequence length="634" mass="69062">MSANASPAPSTETHDGLPVYALRDVLSQLRLPPPFKSADISGKWRCVLAPSVEASATIATAEDLLLSEEELMKYLEAGIPVRGHAERAAPVHAGCTEDGVKWLTTGKWNVFPKPQIALRRGWGAPGSDMQVSSFHKLIGSFDEVFHHAKEVEVQLTEEEIPAAAAGAAEGVCGAPNDGLSGTFRAASGSSSSEGEVLDLQLFHRDEGCPLMPILGEKLMWPSFIDDGAVCDTATWVSQKGMVRHWHLNDSGEFAMQVALPLSLPPSPLEDDAEEVGAAWLHNGLTHGAKQMRALMCPVMSAAAVASPNGASARTSSARHVPAMVAIFAPKGGYDWVLHDDESTMLGKVVAVDLFATPDEALPDDMAVLPVLTVAVLESGGTPLIIPPNLAQLSIALEDCVVVEQRRVSNLWLDDVSYFLHRCARWQTNPIIYAYLQQDLQDDAFLAGQVIPFLIRVFEEHCAATVFHAAVRRRAVCSLFALAANEKHYGLSETTRHSLMELLQGGNASMQAVLRSAPYRTTVTITELPATLEAWLTLYWNMSWCWPKPGCVLRAPNVVQPLGAKPTSLQQKTHYIPVVYPPDTCSPVYGTAEDSLEGTVLQYLEMKQMETKPKDLMAYLRTRKQPPDDLLEELF</sequence>
<dbReference type="EMBL" id="LJSK01000001">
    <property type="protein sequence ID" value="KPI90781.1"/>
    <property type="molecule type" value="Genomic_DNA"/>
</dbReference>
<comment type="caution">
    <text evidence="1">The sequence shown here is derived from an EMBL/GenBank/DDBJ whole genome shotgun (WGS) entry which is preliminary data.</text>
</comment>
<evidence type="ECO:0000313" key="2">
    <source>
        <dbReference type="Proteomes" id="UP000038009"/>
    </source>
</evidence>
<dbReference type="OrthoDB" id="498425at2759"/>
<organism evidence="1 2">
    <name type="scientific">Leptomonas seymouri</name>
    <dbReference type="NCBI Taxonomy" id="5684"/>
    <lineage>
        <taxon>Eukaryota</taxon>
        <taxon>Discoba</taxon>
        <taxon>Euglenozoa</taxon>
        <taxon>Kinetoplastea</taxon>
        <taxon>Metakinetoplastina</taxon>
        <taxon>Trypanosomatida</taxon>
        <taxon>Trypanosomatidae</taxon>
        <taxon>Leishmaniinae</taxon>
        <taxon>Leptomonas</taxon>
    </lineage>
</organism>
<name>A0A0N1I2G9_LEPSE</name>
<proteinExistence type="predicted"/>
<evidence type="ECO:0000313" key="1">
    <source>
        <dbReference type="EMBL" id="KPI90781.1"/>
    </source>
</evidence>
<keyword evidence="2" id="KW-1185">Reference proteome</keyword>
<dbReference type="AlphaFoldDB" id="A0A0N1I2G9"/>